<name>I0A2K4_FERFK</name>
<dbReference type="AlphaFoldDB" id="I0A2K4"/>
<keyword evidence="2" id="KW-1185">Reference proteome</keyword>
<accession>I0A2K4</accession>
<dbReference type="eggNOG" id="arCOG04153">
    <property type="taxonomic scope" value="Archaea"/>
</dbReference>
<reference evidence="1 2" key="2">
    <citation type="journal article" date="2014" name="Extremophiles">
        <title>Analysis of the complete genome of Fervidococcus fontis confirms the distinct phylogenetic position of the order Fervidicoccales and suggests its environmental function.</title>
        <authorList>
            <person name="Lebedinsky A.V."/>
            <person name="Mardanov A.V."/>
            <person name="Kublanov I.V."/>
            <person name="Gumerov V.M."/>
            <person name="Beletsky A.V."/>
            <person name="Perevalova A.A."/>
            <person name="Bidzhieva S.Kh."/>
            <person name="Bonch-Osmolovskaya E.A."/>
            <person name="Skryabin K.G."/>
            <person name="Ravin N.V."/>
        </authorList>
    </citation>
    <scope>NUCLEOTIDE SEQUENCE [LARGE SCALE GENOMIC DNA]</scope>
    <source>
        <strain evidence="2">DSM 19380 / VKM B-2539 / Kam940</strain>
    </source>
</reference>
<protein>
    <recommendedName>
        <fullName evidence="3">B-block binding subunit of TFIIIC domain-containing protein</fullName>
    </recommendedName>
</protein>
<evidence type="ECO:0008006" key="3">
    <source>
        <dbReference type="Google" id="ProtNLM"/>
    </source>
</evidence>
<dbReference type="STRING" id="1163730.FFONT_1223"/>
<dbReference type="InParanoid" id="I0A2K4"/>
<dbReference type="SUPFAM" id="SSF46785">
    <property type="entry name" value="Winged helix' DNA-binding domain"/>
    <property type="match status" value="1"/>
</dbReference>
<dbReference type="HOGENOM" id="CLU_142666_0_0_2"/>
<gene>
    <name evidence="1" type="ordered locus">FFONT_1223</name>
</gene>
<evidence type="ECO:0000313" key="1">
    <source>
        <dbReference type="EMBL" id="AFH43211.1"/>
    </source>
</evidence>
<dbReference type="EMBL" id="CP003423">
    <property type="protein sequence ID" value="AFH43211.1"/>
    <property type="molecule type" value="Genomic_DNA"/>
</dbReference>
<organism evidence="1 2">
    <name type="scientific">Fervidicoccus fontis (strain DSM 19380 / JCM 18336 / VKM B-2539 / Kam940)</name>
    <dbReference type="NCBI Taxonomy" id="1163730"/>
    <lineage>
        <taxon>Archaea</taxon>
        <taxon>Thermoproteota</taxon>
        <taxon>Thermoprotei</taxon>
        <taxon>Fervidicoccales</taxon>
        <taxon>Fervidicoccaceae</taxon>
        <taxon>Fervidicoccus</taxon>
    </lineage>
</organism>
<dbReference type="KEGG" id="ffo:FFONT_1223"/>
<reference evidence="2" key="1">
    <citation type="submission" date="2012-03" db="EMBL/GenBank/DDBJ databases">
        <title>Fervidicoccus fontis complete genome analysis confirms its distinct phylogenetic position and predicts its environmental function.</title>
        <authorList>
            <person name="Lebedinsky A.V."/>
            <person name="Mardanov A.V."/>
            <person name="Gumerov V.M."/>
            <person name="Beletsky A.V."/>
            <person name="Kublanov I.V."/>
            <person name="Perevalova A.A."/>
            <person name="Bonch-Osmolovskaya E.A."/>
            <person name="Ravin N.V."/>
            <person name="Skryabin K.G."/>
        </authorList>
    </citation>
    <scope>NUCLEOTIDE SEQUENCE [LARGE SCALE GENOMIC DNA]</scope>
    <source>
        <strain evidence="2">DSM 19380 / VKM B-2539 / Kam940</strain>
    </source>
</reference>
<evidence type="ECO:0000313" key="2">
    <source>
        <dbReference type="Proteomes" id="UP000007391"/>
    </source>
</evidence>
<dbReference type="Proteomes" id="UP000007391">
    <property type="component" value="Chromosome"/>
</dbReference>
<dbReference type="InterPro" id="IPR036390">
    <property type="entry name" value="WH_DNA-bd_sf"/>
</dbReference>
<sequence>MNLLKSKNTTLPKDIENTIIKILESSGNSGMNLSELQKILKIKEDKLKLVVARLSRKGIVKKEKIKKEDGKIDYKIQLSTIKPVELKIELSTVIKIPCFTCKYIKECGIGREWSPANCEILKNWLESETNKIEQASK</sequence>
<proteinExistence type="predicted"/>